<dbReference type="EMBL" id="JBHRZV010000033">
    <property type="protein sequence ID" value="MFC3927983.1"/>
    <property type="molecule type" value="Genomic_DNA"/>
</dbReference>
<accession>A0ABV8CW06</accession>
<evidence type="ECO:0000313" key="2">
    <source>
        <dbReference type="EMBL" id="MFC3927983.1"/>
    </source>
</evidence>
<reference evidence="3" key="1">
    <citation type="journal article" date="2019" name="Int. J. Syst. Evol. Microbiol.">
        <title>The Global Catalogue of Microorganisms (GCM) 10K type strain sequencing project: providing services to taxonomists for standard genome sequencing and annotation.</title>
        <authorList>
            <consortium name="The Broad Institute Genomics Platform"/>
            <consortium name="The Broad Institute Genome Sequencing Center for Infectious Disease"/>
            <person name="Wu L."/>
            <person name="Ma J."/>
        </authorList>
    </citation>
    <scope>NUCLEOTIDE SEQUENCE [LARGE SCALE GENOMIC DNA]</scope>
    <source>
        <strain evidence="3">CCUG 67170</strain>
    </source>
</reference>
<dbReference type="Proteomes" id="UP001595807">
    <property type="component" value="Unassembled WGS sequence"/>
</dbReference>
<proteinExistence type="predicted"/>
<protein>
    <submittedName>
        <fullName evidence="2">EF-P 5-aminopentanol modification-associated protein YfmF</fullName>
    </submittedName>
</protein>
<organism evidence="2 3">
    <name type="scientific">Streptococcus caprae</name>
    <dbReference type="NCBI Taxonomy" id="1640501"/>
    <lineage>
        <taxon>Bacteria</taxon>
        <taxon>Bacillati</taxon>
        <taxon>Bacillota</taxon>
        <taxon>Bacilli</taxon>
        <taxon>Lactobacillales</taxon>
        <taxon>Streptococcaceae</taxon>
        <taxon>Streptococcus</taxon>
    </lineage>
</organism>
<comment type="caution">
    <text evidence="2">The sequence shown here is derived from an EMBL/GenBank/DDBJ whole genome shotgun (WGS) entry which is preliminary data.</text>
</comment>
<gene>
    <name evidence="2" type="primary">yfmF</name>
    <name evidence="2" type="ORF">ACFORF_05100</name>
</gene>
<dbReference type="InterPro" id="IPR011249">
    <property type="entry name" value="Metalloenz_LuxS/M16"/>
</dbReference>
<keyword evidence="3" id="KW-1185">Reference proteome</keyword>
<dbReference type="InterPro" id="IPR007863">
    <property type="entry name" value="Peptidase_M16_C"/>
</dbReference>
<feature type="domain" description="Peptidase M16 C-terminal" evidence="1">
    <location>
        <begin position="188"/>
        <end position="351"/>
    </location>
</feature>
<dbReference type="PANTHER" id="PTHR11851">
    <property type="entry name" value="METALLOPROTEASE"/>
    <property type="match status" value="1"/>
</dbReference>
<name>A0ABV8CW06_9STRE</name>
<evidence type="ECO:0000313" key="3">
    <source>
        <dbReference type="Proteomes" id="UP001595807"/>
    </source>
</evidence>
<dbReference type="SUPFAM" id="SSF63411">
    <property type="entry name" value="LuxS/MPP-like metallohydrolase"/>
    <property type="match status" value="2"/>
</dbReference>
<dbReference type="Pfam" id="PF05193">
    <property type="entry name" value="Peptidase_M16_C"/>
    <property type="match status" value="1"/>
</dbReference>
<dbReference type="PANTHER" id="PTHR11851:SF186">
    <property type="entry name" value="INACTIVE METALLOPROTEASE YMFF-RELATED"/>
    <property type="match status" value="1"/>
</dbReference>
<sequence length="415" mass="48214">MRIVDGVNLHFIKTKKFKSNHLTFRFSGELDEKGIAKRALVAQMMATANSTYPTSQVFRKKLSNLYGASFSTHLSRRGRVHILDIDINFVGNSFALNGENILKEIMDFLYEVLYNPLTTIEQYQSKTFDLEKTNLIQYLETDQEDHFYYSDLELNKLFYDDVALQVSKYGSTHSIEAENSYTAYQEFRRMLSEDKIDIFLLGNFDDYHMLQLVHQFPFEPREKELEFLYHQDYVNVTREKIEQIQANQSILELGYYFPRHYGDDSHFALIVFNGLIGAFSHSLLFTNVRESESLAYNIGSQFDIFTGMFRVYAGIDKENRGRVMQLITQQINAVKQGRFSATLLKQTKNMLKTNAKLSVDNPKSLIEMEYSNLVMGNQAITLAEWIERIEKVTKEDILTIANQVKLQAVYFLEGV</sequence>
<dbReference type="InterPro" id="IPR050361">
    <property type="entry name" value="MPP/UQCRC_Complex"/>
</dbReference>
<evidence type="ECO:0000259" key="1">
    <source>
        <dbReference type="Pfam" id="PF05193"/>
    </source>
</evidence>
<dbReference type="RefSeq" id="WP_380426118.1">
    <property type="nucleotide sequence ID" value="NZ_JBHRZV010000033.1"/>
</dbReference>
<dbReference type="Gene3D" id="3.30.830.10">
    <property type="entry name" value="Metalloenzyme, LuxS/M16 peptidase-like"/>
    <property type="match status" value="2"/>
</dbReference>
<dbReference type="NCBIfam" id="NF047422">
    <property type="entry name" value="YfmF_fam"/>
    <property type="match status" value="1"/>
</dbReference>